<evidence type="ECO:0000313" key="3">
    <source>
        <dbReference type="Proteomes" id="UP001501195"/>
    </source>
</evidence>
<dbReference type="Gene3D" id="1.10.1200.10">
    <property type="entry name" value="ACP-like"/>
    <property type="match status" value="1"/>
</dbReference>
<gene>
    <name evidence="2" type="ORF">GCM10023225_14420</name>
</gene>
<dbReference type="PROSITE" id="PS50075">
    <property type="entry name" value="CARRIER"/>
    <property type="match status" value="1"/>
</dbReference>
<comment type="caution">
    <text evidence="2">The sequence shown here is derived from an EMBL/GenBank/DDBJ whole genome shotgun (WGS) entry which is preliminary data.</text>
</comment>
<sequence>MSTQQRMQEVVREVLGDDELVLRDEMTAADVPGWDSLAHINIMFTLEQEFDVRFSDDQLASFRDVGELRRFLEQAAAA</sequence>
<reference evidence="3" key="1">
    <citation type="journal article" date="2019" name="Int. J. Syst. Evol. Microbiol.">
        <title>The Global Catalogue of Microorganisms (GCM) 10K type strain sequencing project: providing services to taxonomists for standard genome sequencing and annotation.</title>
        <authorList>
            <consortium name="The Broad Institute Genomics Platform"/>
            <consortium name="The Broad Institute Genome Sequencing Center for Infectious Disease"/>
            <person name="Wu L."/>
            <person name="Ma J."/>
        </authorList>
    </citation>
    <scope>NUCLEOTIDE SEQUENCE [LARGE SCALE GENOMIC DNA]</scope>
    <source>
        <strain evidence="3">JCM 18126</strain>
    </source>
</reference>
<proteinExistence type="predicted"/>
<dbReference type="SUPFAM" id="SSF47336">
    <property type="entry name" value="ACP-like"/>
    <property type="match status" value="1"/>
</dbReference>
<evidence type="ECO:0000259" key="1">
    <source>
        <dbReference type="PROSITE" id="PS50075"/>
    </source>
</evidence>
<dbReference type="EMBL" id="BAABIL010000187">
    <property type="protein sequence ID" value="GAA4974292.1"/>
    <property type="molecule type" value="Genomic_DNA"/>
</dbReference>
<evidence type="ECO:0000313" key="2">
    <source>
        <dbReference type="EMBL" id="GAA4974292.1"/>
    </source>
</evidence>
<feature type="domain" description="Carrier" evidence="1">
    <location>
        <begin position="1"/>
        <end position="76"/>
    </location>
</feature>
<keyword evidence="3" id="KW-1185">Reference proteome</keyword>
<organism evidence="2 3">
    <name type="scientific">Kineococcus glutinatus</name>
    <dbReference type="NCBI Taxonomy" id="1070872"/>
    <lineage>
        <taxon>Bacteria</taxon>
        <taxon>Bacillati</taxon>
        <taxon>Actinomycetota</taxon>
        <taxon>Actinomycetes</taxon>
        <taxon>Kineosporiales</taxon>
        <taxon>Kineosporiaceae</taxon>
        <taxon>Kineococcus</taxon>
    </lineage>
</organism>
<dbReference type="Pfam" id="PF00550">
    <property type="entry name" value="PP-binding"/>
    <property type="match status" value="1"/>
</dbReference>
<dbReference type="Proteomes" id="UP001501195">
    <property type="component" value="Unassembled WGS sequence"/>
</dbReference>
<name>A0ABP9HMB8_9ACTN</name>
<accession>A0ABP9HMB8</accession>
<protein>
    <submittedName>
        <fullName evidence="2">Acyl carrier protein</fullName>
    </submittedName>
</protein>
<dbReference type="InterPro" id="IPR036736">
    <property type="entry name" value="ACP-like_sf"/>
</dbReference>
<dbReference type="InterPro" id="IPR009081">
    <property type="entry name" value="PP-bd_ACP"/>
</dbReference>
<dbReference type="RefSeq" id="WP_345711755.1">
    <property type="nucleotide sequence ID" value="NZ_BAABIL010000187.1"/>
</dbReference>